<accession>A0A2S9WS93</accession>
<reference evidence="10 11" key="1">
    <citation type="submission" date="2016-11" db="EMBL/GenBank/DDBJ databases">
        <title>Trade-off between light-utilization and light-protection in marine flavobacteria.</title>
        <authorList>
            <person name="Kumagai Y."/>
        </authorList>
    </citation>
    <scope>NUCLEOTIDE SEQUENCE [LARGE SCALE GENOMIC DNA]</scope>
    <source>
        <strain evidence="10 11">JCM 17109</strain>
    </source>
</reference>
<dbReference type="Pfam" id="PF00082">
    <property type="entry name" value="Peptidase_S8"/>
    <property type="match status" value="1"/>
</dbReference>
<dbReference type="InterPro" id="IPR051048">
    <property type="entry name" value="Peptidase_S8/S53_subtilisin"/>
</dbReference>
<comment type="similarity">
    <text evidence="1 6">Belongs to the peptidase S8 family.</text>
</comment>
<dbReference type="PROSITE" id="PS00138">
    <property type="entry name" value="SUBTILASE_SER"/>
    <property type="match status" value="1"/>
</dbReference>
<name>A0A2S9WS93_9FLAO</name>
<dbReference type="EMBL" id="MQUC01000003">
    <property type="protein sequence ID" value="PRP66351.1"/>
    <property type="molecule type" value="Genomic_DNA"/>
</dbReference>
<feature type="signal peptide" evidence="7">
    <location>
        <begin position="1"/>
        <end position="20"/>
    </location>
</feature>
<dbReference type="Pfam" id="PF18962">
    <property type="entry name" value="Por_Secre_tail"/>
    <property type="match status" value="1"/>
</dbReference>
<dbReference type="InterPro" id="IPR015500">
    <property type="entry name" value="Peptidase_S8_subtilisin-rel"/>
</dbReference>
<dbReference type="AlphaFoldDB" id="A0A2S9WS93"/>
<evidence type="ECO:0000256" key="5">
    <source>
        <dbReference type="ARBA" id="ARBA00022825"/>
    </source>
</evidence>
<dbReference type="InterPro" id="IPR008979">
    <property type="entry name" value="Galactose-bd-like_sf"/>
</dbReference>
<gene>
    <name evidence="10" type="ORF">BST86_04225</name>
</gene>
<dbReference type="RefSeq" id="WP_105982190.1">
    <property type="nucleotide sequence ID" value="NZ_MQUC01000003.1"/>
</dbReference>
<dbReference type="PANTHER" id="PTHR43399:SF4">
    <property type="entry name" value="CELL WALL-ASSOCIATED PROTEASE"/>
    <property type="match status" value="1"/>
</dbReference>
<sequence>MKNKITLLSIFLLIFIYCEAQTSQQRQQMVKSVDPIDEQELKQFILKRSKFNSKNVSDYLTANPSKAIAKTSDGEFKWLERIDGYGNPIYLKPYNYIGGISIGVDHLHSGGSLGLNIEGQGITAVIWDGGYTRESHIEILSRVNYGEEGQNLSDHGTHVGGTIISAGSSDLILRGMAPKGNLKSYRFDNDVNEMLLEAQAGSLLSNHSYGVEVTSETPVSYFGRYTESAVAFDFIAHVYPYFLPIVSAGNDRGQGFNRFDVGYDILTDRAVAKNVLTVGAVDNVFRYRDPSSVVMSTFSSFGPTDDGRIKPDIVAKGVGVLSLGSDSDTATSVKSGTSMSAPMVTGGLMLLQQLYNEEKGFYMKSATARGIALMTTKEAGRDPGPDYRFGWGLFDVEAAANMILNLDSSSIMIENDLQNNEIYEQRFVSENDERISFALSWTDAPGNEIAFDAEEDLETPNIINDLDLKVVDDQGVEYFPYKLDPSKPESAATTGVNNVDNIEIIHIDAPAGNYRVEITHKGELSETQAYSLLVNGATPQTASSSSEEISGLSIFPNPANEFVNITFDATTVSSKVNVQFYNTLGQMVRNESFNNNGRFNQQVNISDLGSGVYFVQISDGNLKSTRKLIIK</sequence>
<feature type="active site" description="Charge relay system" evidence="6">
    <location>
        <position position="338"/>
    </location>
</feature>
<feature type="active site" description="Charge relay system" evidence="6">
    <location>
        <position position="155"/>
    </location>
</feature>
<evidence type="ECO:0000256" key="3">
    <source>
        <dbReference type="ARBA" id="ARBA00022729"/>
    </source>
</evidence>
<evidence type="ECO:0000256" key="2">
    <source>
        <dbReference type="ARBA" id="ARBA00022670"/>
    </source>
</evidence>
<keyword evidence="11" id="KW-1185">Reference proteome</keyword>
<evidence type="ECO:0000313" key="10">
    <source>
        <dbReference type="EMBL" id="PRP66351.1"/>
    </source>
</evidence>
<comment type="caution">
    <text evidence="10">The sequence shown here is derived from an EMBL/GenBank/DDBJ whole genome shotgun (WGS) entry which is preliminary data.</text>
</comment>
<evidence type="ECO:0000256" key="6">
    <source>
        <dbReference type="PROSITE-ProRule" id="PRU01240"/>
    </source>
</evidence>
<feature type="chain" id="PRO_5015497792" description="Peptidase S8" evidence="7">
    <location>
        <begin position="21"/>
        <end position="631"/>
    </location>
</feature>
<dbReference type="PRINTS" id="PR00723">
    <property type="entry name" value="SUBTILISIN"/>
</dbReference>
<evidence type="ECO:0000256" key="4">
    <source>
        <dbReference type="ARBA" id="ARBA00022801"/>
    </source>
</evidence>
<keyword evidence="2 6" id="KW-0645">Protease</keyword>
<feature type="domain" description="Peptidase S8/S53" evidence="8">
    <location>
        <begin position="143"/>
        <end position="392"/>
    </location>
</feature>
<dbReference type="GO" id="GO:0004252">
    <property type="term" value="F:serine-type endopeptidase activity"/>
    <property type="evidence" value="ECO:0007669"/>
    <property type="project" value="UniProtKB-UniRule"/>
</dbReference>
<keyword evidence="4 6" id="KW-0378">Hydrolase</keyword>
<dbReference type="InterPro" id="IPR023828">
    <property type="entry name" value="Peptidase_S8_Ser-AS"/>
</dbReference>
<dbReference type="CDD" id="cd04842">
    <property type="entry name" value="Peptidases_S8_Kp43_protease"/>
    <property type="match status" value="1"/>
</dbReference>
<evidence type="ECO:0000259" key="8">
    <source>
        <dbReference type="Pfam" id="PF00082"/>
    </source>
</evidence>
<dbReference type="SUPFAM" id="SSF49785">
    <property type="entry name" value="Galactose-binding domain-like"/>
    <property type="match status" value="1"/>
</dbReference>
<dbReference type="PROSITE" id="PS51892">
    <property type="entry name" value="SUBTILASE"/>
    <property type="match status" value="1"/>
</dbReference>
<dbReference type="InterPro" id="IPR036852">
    <property type="entry name" value="Peptidase_S8/S53_dom_sf"/>
</dbReference>
<dbReference type="NCBIfam" id="TIGR04183">
    <property type="entry name" value="Por_Secre_tail"/>
    <property type="match status" value="1"/>
</dbReference>
<organism evidence="10 11">
    <name type="scientific">Nonlabens agnitus</name>
    <dbReference type="NCBI Taxonomy" id="870484"/>
    <lineage>
        <taxon>Bacteria</taxon>
        <taxon>Pseudomonadati</taxon>
        <taxon>Bacteroidota</taxon>
        <taxon>Flavobacteriia</taxon>
        <taxon>Flavobacteriales</taxon>
        <taxon>Flavobacteriaceae</taxon>
        <taxon>Nonlabens</taxon>
    </lineage>
</organism>
<dbReference type="OrthoDB" id="9792152at2"/>
<feature type="active site" description="Charge relay system" evidence="6">
    <location>
        <position position="128"/>
    </location>
</feature>
<dbReference type="InterPro" id="IPR026444">
    <property type="entry name" value="Secre_tail"/>
</dbReference>
<evidence type="ECO:0000256" key="1">
    <source>
        <dbReference type="ARBA" id="ARBA00011073"/>
    </source>
</evidence>
<dbReference type="InterPro" id="IPR034058">
    <property type="entry name" value="TagA/B/C/D_pept_dom"/>
</dbReference>
<evidence type="ECO:0000259" key="9">
    <source>
        <dbReference type="Pfam" id="PF18962"/>
    </source>
</evidence>
<evidence type="ECO:0000313" key="11">
    <source>
        <dbReference type="Proteomes" id="UP000239532"/>
    </source>
</evidence>
<evidence type="ECO:0000256" key="7">
    <source>
        <dbReference type="SAM" id="SignalP"/>
    </source>
</evidence>
<keyword evidence="5 6" id="KW-0720">Serine protease</keyword>
<dbReference type="SUPFAM" id="SSF52743">
    <property type="entry name" value="Subtilisin-like"/>
    <property type="match status" value="1"/>
</dbReference>
<dbReference type="GO" id="GO:0006508">
    <property type="term" value="P:proteolysis"/>
    <property type="evidence" value="ECO:0007669"/>
    <property type="project" value="UniProtKB-KW"/>
</dbReference>
<feature type="domain" description="Secretion system C-terminal sorting" evidence="9">
    <location>
        <begin position="554"/>
        <end position="630"/>
    </location>
</feature>
<dbReference type="InterPro" id="IPR000209">
    <property type="entry name" value="Peptidase_S8/S53_dom"/>
</dbReference>
<dbReference type="Proteomes" id="UP000239532">
    <property type="component" value="Unassembled WGS sequence"/>
</dbReference>
<protein>
    <recommendedName>
        <fullName evidence="12">Peptidase S8</fullName>
    </recommendedName>
</protein>
<dbReference type="PANTHER" id="PTHR43399">
    <property type="entry name" value="SUBTILISIN-RELATED"/>
    <property type="match status" value="1"/>
</dbReference>
<evidence type="ECO:0008006" key="12">
    <source>
        <dbReference type="Google" id="ProtNLM"/>
    </source>
</evidence>
<proteinExistence type="inferred from homology"/>
<keyword evidence="3 7" id="KW-0732">Signal</keyword>
<dbReference type="Gene3D" id="3.40.50.200">
    <property type="entry name" value="Peptidase S8/S53 domain"/>
    <property type="match status" value="1"/>
</dbReference>
<dbReference type="Gene3D" id="2.60.120.380">
    <property type="match status" value="1"/>
</dbReference>